<feature type="transmembrane region" description="Helical" evidence="2">
    <location>
        <begin position="646"/>
        <end position="667"/>
    </location>
</feature>
<dbReference type="Pfam" id="PF01344">
    <property type="entry name" value="Kelch_1"/>
    <property type="match status" value="3"/>
</dbReference>
<reference evidence="4" key="1">
    <citation type="submission" date="2021-02" db="EMBL/GenBank/DDBJ databases">
        <authorList>
            <person name="Dougan E. K."/>
            <person name="Rhodes N."/>
            <person name="Thang M."/>
            <person name="Chan C."/>
        </authorList>
    </citation>
    <scope>NUCLEOTIDE SEQUENCE</scope>
</reference>
<feature type="transmembrane region" description="Helical" evidence="2">
    <location>
        <begin position="585"/>
        <end position="603"/>
    </location>
</feature>
<feature type="compositionally biased region" description="Low complexity" evidence="1">
    <location>
        <begin position="474"/>
        <end position="492"/>
    </location>
</feature>
<comment type="caution">
    <text evidence="4">The sequence shown here is derived from an EMBL/GenBank/DDBJ whole genome shotgun (WGS) entry which is preliminary data.</text>
</comment>
<dbReference type="SMART" id="SM00612">
    <property type="entry name" value="Kelch"/>
    <property type="match status" value="6"/>
</dbReference>
<feature type="transmembrane region" description="Helical" evidence="2">
    <location>
        <begin position="790"/>
        <end position="813"/>
    </location>
</feature>
<sequence>MGEDQSLLHLLSQEMSQQQGLIAHLRREVDSCREEVGALRDCLSSNGVVDSVRFLVHLHRRRFNQACEVYGLGPCAPLDAVIDIRAVAYAIGNFAGYSAMRALREVCQAARSAAADILDPLCPGHLYLCGGFEGALALSSVERLDPHAGVWEVLPPMTEARQYTCAGVMSGKIYVCGGWAGPQPVRSVECFDPDYARWSPMPPMLVARWGAGAGVINKRLFICGGLDENRQPLNSVECFTPPGVPAQLLHVTPRLQAAAQASAGSTGSWQGVNAMAERRGWPAAVSLQGLLYVCGGRDEQREPLSSVERLNHPPSIWLPLPPLSSQRAGASAAACGGKLYVCGGAFGAQMLNSVERYDPKVGTWETLAPMLKRRAYVAAAGIAGRIHVFGGSDGGQCLETAERFDPVLGTWIELPRMTDRRSGAASVALMDFAFVAGQTAQAPSGQHQAVASRGQGLRPAARLQRLRVPSHSLPGQASSSQPEPSSGSKGPAVAGLAAAALAVARGLKRIRRRQGSQVSTLELSPAGLGWKVDGNGELKERVEKALERGGLQGTALRQNKQWPTKGEVIRAIPKDCLVKETGRSLAHAAVSTLQVLFCGYLAWKYIPMTAAAAPLWVLYAVVQGTLATGPWVIGHECGHNAFCNEQWLQTLVGYVLHTALMVPYFSWQRSHAVHHSKTNHMTEGETHVPRLQKGSTNKYKNLAKWFGQSTVAMTRMVTHLVLGWPAYILGGATGGPAYGTTNHMWPFPPFRNGKKDLFPKSWKSKVLLSDVGIVGMAGFLMWWAKTSGFMPVFALYLAPLMVTNCWLVLYTWLQHTDVDIPHFDEDNWTWVKGAFHTVDRPYGPVLDYIHHRIGSTHVAHHVCSTIPFYKAKKATEALKENFPDLYLYDPTPVHKALWRVSSRCTAVQKADGHDGMYIFT</sequence>
<feature type="transmembrane region" description="Helical" evidence="2">
    <location>
        <begin position="766"/>
        <end position="784"/>
    </location>
</feature>
<evidence type="ECO:0000313" key="4">
    <source>
        <dbReference type="EMBL" id="CAE7487024.1"/>
    </source>
</evidence>
<dbReference type="OrthoDB" id="1461976at2759"/>
<evidence type="ECO:0000313" key="5">
    <source>
        <dbReference type="Proteomes" id="UP000649617"/>
    </source>
</evidence>
<name>A0A812SS23_SYMPI</name>
<keyword evidence="2" id="KW-1133">Transmembrane helix</keyword>
<dbReference type="PANTHER" id="PTHR32100">
    <property type="entry name" value="OMEGA-6 FATTY ACID DESATURASE, CHLOROPLASTIC"/>
    <property type="match status" value="1"/>
</dbReference>
<dbReference type="Proteomes" id="UP000649617">
    <property type="component" value="Unassembled WGS sequence"/>
</dbReference>
<keyword evidence="5" id="KW-1185">Reference proteome</keyword>
<dbReference type="GO" id="GO:0006629">
    <property type="term" value="P:lipid metabolic process"/>
    <property type="evidence" value="ECO:0007669"/>
    <property type="project" value="InterPro"/>
</dbReference>
<proteinExistence type="predicted"/>
<dbReference type="GO" id="GO:0016491">
    <property type="term" value="F:oxidoreductase activity"/>
    <property type="evidence" value="ECO:0007669"/>
    <property type="project" value="InterPro"/>
</dbReference>
<dbReference type="InterPro" id="IPR005804">
    <property type="entry name" value="FA_desaturase_dom"/>
</dbReference>
<gene>
    <name evidence="4" type="primary">FAD12</name>
    <name evidence="4" type="ORF">SPIL2461_LOCUS12507</name>
</gene>
<dbReference type="EMBL" id="CAJNIZ010025780">
    <property type="protein sequence ID" value="CAE7487024.1"/>
    <property type="molecule type" value="Genomic_DNA"/>
</dbReference>
<dbReference type="InterPro" id="IPR015915">
    <property type="entry name" value="Kelch-typ_b-propeller"/>
</dbReference>
<evidence type="ECO:0000256" key="1">
    <source>
        <dbReference type="SAM" id="MobiDB-lite"/>
    </source>
</evidence>
<dbReference type="InterPro" id="IPR012171">
    <property type="entry name" value="Fatty_acid_desaturase"/>
</dbReference>
<accession>A0A812SS23</accession>
<dbReference type="AlphaFoldDB" id="A0A812SS23"/>
<organism evidence="4 5">
    <name type="scientific">Symbiodinium pilosum</name>
    <name type="common">Dinoflagellate</name>
    <dbReference type="NCBI Taxonomy" id="2952"/>
    <lineage>
        <taxon>Eukaryota</taxon>
        <taxon>Sar</taxon>
        <taxon>Alveolata</taxon>
        <taxon>Dinophyceae</taxon>
        <taxon>Suessiales</taxon>
        <taxon>Symbiodiniaceae</taxon>
        <taxon>Symbiodinium</taxon>
    </lineage>
</organism>
<dbReference type="CDD" id="cd03507">
    <property type="entry name" value="Delta12-FADS-like"/>
    <property type="match status" value="1"/>
</dbReference>
<dbReference type="SUPFAM" id="SSF117281">
    <property type="entry name" value="Kelch motif"/>
    <property type="match status" value="2"/>
</dbReference>
<dbReference type="InterPro" id="IPR006652">
    <property type="entry name" value="Kelch_1"/>
</dbReference>
<dbReference type="Gene3D" id="2.120.10.80">
    <property type="entry name" value="Kelch-type beta propeller"/>
    <property type="match status" value="2"/>
</dbReference>
<feature type="domain" description="Fatty acid desaturase" evidence="3">
    <location>
        <begin position="615"/>
        <end position="887"/>
    </location>
</feature>
<feature type="region of interest" description="Disordered" evidence="1">
    <location>
        <begin position="470"/>
        <end position="492"/>
    </location>
</feature>
<evidence type="ECO:0000259" key="3">
    <source>
        <dbReference type="Pfam" id="PF00487"/>
    </source>
</evidence>
<dbReference type="Pfam" id="PF00487">
    <property type="entry name" value="FA_desaturase"/>
    <property type="match status" value="1"/>
</dbReference>
<evidence type="ECO:0000256" key="2">
    <source>
        <dbReference type="SAM" id="Phobius"/>
    </source>
</evidence>
<protein>
    <submittedName>
        <fullName evidence="4">FAD12 protein</fullName>
    </submittedName>
</protein>
<keyword evidence="2" id="KW-0472">Membrane</keyword>
<feature type="transmembrane region" description="Helical" evidence="2">
    <location>
        <begin position="615"/>
        <end position="634"/>
    </location>
</feature>
<dbReference type="Pfam" id="PF24681">
    <property type="entry name" value="Kelch_KLHDC2_KLHL20_DRC7"/>
    <property type="match status" value="1"/>
</dbReference>
<keyword evidence="2" id="KW-0812">Transmembrane</keyword>